<proteinExistence type="predicted"/>
<keyword evidence="2" id="KW-1185">Reference proteome</keyword>
<evidence type="ECO:0000313" key="2">
    <source>
        <dbReference type="Proteomes" id="UP001234202"/>
    </source>
</evidence>
<gene>
    <name evidence="1" type="ORF">QFC24_005469</name>
</gene>
<dbReference type="EMBL" id="JASBWV010000022">
    <property type="protein sequence ID" value="KAJ9119986.1"/>
    <property type="molecule type" value="Genomic_DNA"/>
</dbReference>
<comment type="caution">
    <text evidence="1">The sequence shown here is derived from an EMBL/GenBank/DDBJ whole genome shotgun (WGS) entry which is preliminary data.</text>
</comment>
<name>A0ACC2X974_9TREE</name>
<sequence>MKDILAPFPNLARLEIDWTHLSYIDSRLGFIQCLQSGAVRKKATEENPVAQFSRIRCSYIPTHAIPSLTSLQIKTRFKAWQRKRYSEIEEVDRVQQPLAALEQIHMPNIRNRHWTHSYEYEQSEGLDWANALSNIAEKKWPLESLTLCLIVEDHQLSNGTQRGSVLEAILFDTINNCGQLDVHVNVRVHLLDQQIDCDGTMEELVENSLRRLQSELPKADEFSMDFPARCPVHPKLRLTFSIFGQIPFFDSPIPLLTISHTPETRRGNGIEHGMWMRHLTYIFHQPDTSAIAKEAENASWEDADDQAFEDVVSDLEETSDDSDESAALSDNEACFPQYNVPPSTDVQSRLRLNLSQYIHTDVDWHTLLKAIPTSHASDTAAADNVATVASIPNAPGLDTGLLQHTLPREALFHDGSFQ</sequence>
<protein>
    <submittedName>
        <fullName evidence="1">Uncharacterized protein</fullName>
    </submittedName>
</protein>
<evidence type="ECO:0000313" key="1">
    <source>
        <dbReference type="EMBL" id="KAJ9119986.1"/>
    </source>
</evidence>
<accession>A0ACC2X974</accession>
<organism evidence="1 2">
    <name type="scientific">Naganishia onofrii</name>
    <dbReference type="NCBI Taxonomy" id="1851511"/>
    <lineage>
        <taxon>Eukaryota</taxon>
        <taxon>Fungi</taxon>
        <taxon>Dikarya</taxon>
        <taxon>Basidiomycota</taxon>
        <taxon>Agaricomycotina</taxon>
        <taxon>Tremellomycetes</taxon>
        <taxon>Filobasidiales</taxon>
        <taxon>Filobasidiaceae</taxon>
        <taxon>Naganishia</taxon>
    </lineage>
</organism>
<reference evidence="1" key="1">
    <citation type="submission" date="2023-04" db="EMBL/GenBank/DDBJ databases">
        <title>Draft Genome sequencing of Naganishia species isolated from polar environments using Oxford Nanopore Technology.</title>
        <authorList>
            <person name="Leo P."/>
            <person name="Venkateswaran K."/>
        </authorList>
    </citation>
    <scope>NUCLEOTIDE SEQUENCE</scope>
    <source>
        <strain evidence="1">DBVPG 5303</strain>
    </source>
</reference>
<dbReference type="Proteomes" id="UP001234202">
    <property type="component" value="Unassembled WGS sequence"/>
</dbReference>